<evidence type="ECO:0000313" key="2">
    <source>
        <dbReference type="EMBL" id="GMS95352.1"/>
    </source>
</evidence>
<accession>A0AAV5TLV8</accession>
<feature type="signal peptide" evidence="1">
    <location>
        <begin position="1"/>
        <end position="20"/>
    </location>
</feature>
<dbReference type="EMBL" id="BTSX01000004">
    <property type="protein sequence ID" value="GMS95352.1"/>
    <property type="molecule type" value="Genomic_DNA"/>
</dbReference>
<feature type="chain" id="PRO_5043854060" description="SXP/RAL-2 family protein Ani s 5-like cation-binding domain-containing protein" evidence="1">
    <location>
        <begin position="21"/>
        <end position="136"/>
    </location>
</feature>
<comment type="caution">
    <text evidence="2">The sequence shown here is derived from an EMBL/GenBank/DDBJ whole genome shotgun (WGS) entry which is preliminary data.</text>
</comment>
<feature type="non-terminal residue" evidence="2">
    <location>
        <position position="1"/>
    </location>
</feature>
<keyword evidence="3" id="KW-1185">Reference proteome</keyword>
<name>A0AAV5TLV8_9BILA</name>
<sequence length="136" mass="14650">LLMKLPSLLALLSLLLLVDGAADPKATTASIHAPLPGAGEDPSKIQENIDRIQGEIQNLNVKVSSLLSALNETNALPFQKIDQLTADILAQQDILNKVNGTIWGLKDQINTKDAEIKNITGFVNCFKSSECGPEQF</sequence>
<protein>
    <recommendedName>
        <fullName evidence="4">SXP/RAL-2 family protein Ani s 5-like cation-binding domain-containing protein</fullName>
    </recommendedName>
</protein>
<evidence type="ECO:0008006" key="4">
    <source>
        <dbReference type="Google" id="ProtNLM"/>
    </source>
</evidence>
<dbReference type="SUPFAM" id="SSF58100">
    <property type="entry name" value="Bacterial hemolysins"/>
    <property type="match status" value="1"/>
</dbReference>
<gene>
    <name evidence="2" type="ORF">PENTCL1PPCAC_17527</name>
</gene>
<evidence type="ECO:0000313" key="3">
    <source>
        <dbReference type="Proteomes" id="UP001432027"/>
    </source>
</evidence>
<keyword evidence="1" id="KW-0732">Signal</keyword>
<reference evidence="2" key="1">
    <citation type="submission" date="2023-10" db="EMBL/GenBank/DDBJ databases">
        <title>Genome assembly of Pristionchus species.</title>
        <authorList>
            <person name="Yoshida K."/>
            <person name="Sommer R.J."/>
        </authorList>
    </citation>
    <scope>NUCLEOTIDE SEQUENCE</scope>
    <source>
        <strain evidence="2">RS0144</strain>
    </source>
</reference>
<dbReference type="Proteomes" id="UP001432027">
    <property type="component" value="Unassembled WGS sequence"/>
</dbReference>
<dbReference type="AlphaFoldDB" id="A0AAV5TLV8"/>
<organism evidence="2 3">
    <name type="scientific">Pristionchus entomophagus</name>
    <dbReference type="NCBI Taxonomy" id="358040"/>
    <lineage>
        <taxon>Eukaryota</taxon>
        <taxon>Metazoa</taxon>
        <taxon>Ecdysozoa</taxon>
        <taxon>Nematoda</taxon>
        <taxon>Chromadorea</taxon>
        <taxon>Rhabditida</taxon>
        <taxon>Rhabditina</taxon>
        <taxon>Diplogasteromorpha</taxon>
        <taxon>Diplogasteroidea</taxon>
        <taxon>Neodiplogasteridae</taxon>
        <taxon>Pristionchus</taxon>
    </lineage>
</organism>
<evidence type="ECO:0000256" key="1">
    <source>
        <dbReference type="SAM" id="SignalP"/>
    </source>
</evidence>
<dbReference type="Gene3D" id="1.20.1170.10">
    <property type="match status" value="1"/>
</dbReference>
<proteinExistence type="predicted"/>